<name>A0ABS7FQQ6_9ACTN</name>
<dbReference type="Pfam" id="PF07228">
    <property type="entry name" value="SpoIIE"/>
    <property type="match status" value="1"/>
</dbReference>
<evidence type="ECO:0000313" key="5">
    <source>
        <dbReference type="Proteomes" id="UP000774570"/>
    </source>
</evidence>
<gene>
    <name evidence="4" type="ORF">K1Y72_10180</name>
</gene>
<organism evidence="4 5">
    <name type="scientific">Actinomadura parmotrematis</name>
    <dbReference type="NCBI Taxonomy" id="2864039"/>
    <lineage>
        <taxon>Bacteria</taxon>
        <taxon>Bacillati</taxon>
        <taxon>Actinomycetota</taxon>
        <taxon>Actinomycetes</taxon>
        <taxon>Streptosporangiales</taxon>
        <taxon>Thermomonosporaceae</taxon>
        <taxon>Actinomadura</taxon>
    </lineage>
</organism>
<proteinExistence type="predicted"/>
<comment type="caution">
    <text evidence="4">The sequence shown here is derived from an EMBL/GenBank/DDBJ whole genome shotgun (WGS) entry which is preliminary data.</text>
</comment>
<dbReference type="Proteomes" id="UP000774570">
    <property type="component" value="Unassembled WGS sequence"/>
</dbReference>
<dbReference type="EMBL" id="JAIBOA010000005">
    <property type="protein sequence ID" value="MBW8482735.1"/>
    <property type="molecule type" value="Genomic_DNA"/>
</dbReference>
<dbReference type="Gene3D" id="3.30.450.40">
    <property type="match status" value="1"/>
</dbReference>
<dbReference type="InterPro" id="IPR052016">
    <property type="entry name" value="Bact_Sigma-Reg"/>
</dbReference>
<feature type="region of interest" description="Disordered" evidence="2">
    <location>
        <begin position="15"/>
        <end position="38"/>
    </location>
</feature>
<dbReference type="InterPro" id="IPR036457">
    <property type="entry name" value="PPM-type-like_dom_sf"/>
</dbReference>
<feature type="domain" description="PPM-type phosphatase" evidence="3">
    <location>
        <begin position="338"/>
        <end position="555"/>
    </location>
</feature>
<dbReference type="InterPro" id="IPR001932">
    <property type="entry name" value="PPM-type_phosphatase-like_dom"/>
</dbReference>
<dbReference type="PANTHER" id="PTHR43156:SF2">
    <property type="entry name" value="STAGE II SPORULATION PROTEIN E"/>
    <property type="match status" value="1"/>
</dbReference>
<dbReference type="SMART" id="SM00331">
    <property type="entry name" value="PP2C_SIG"/>
    <property type="match status" value="1"/>
</dbReference>
<dbReference type="PANTHER" id="PTHR43156">
    <property type="entry name" value="STAGE II SPORULATION PROTEIN E-RELATED"/>
    <property type="match status" value="1"/>
</dbReference>
<protein>
    <submittedName>
        <fullName evidence="4">SpoIIE family protein phosphatase</fullName>
    </submittedName>
</protein>
<keyword evidence="1" id="KW-0378">Hydrolase</keyword>
<dbReference type="Pfam" id="PF01590">
    <property type="entry name" value="GAF"/>
    <property type="match status" value="1"/>
</dbReference>
<evidence type="ECO:0000256" key="1">
    <source>
        <dbReference type="ARBA" id="ARBA00022801"/>
    </source>
</evidence>
<keyword evidence="5" id="KW-1185">Reference proteome</keyword>
<dbReference type="Gene3D" id="3.60.40.10">
    <property type="entry name" value="PPM-type phosphatase domain"/>
    <property type="match status" value="1"/>
</dbReference>
<evidence type="ECO:0000313" key="4">
    <source>
        <dbReference type="EMBL" id="MBW8482735.1"/>
    </source>
</evidence>
<dbReference type="InterPro" id="IPR003018">
    <property type="entry name" value="GAF"/>
</dbReference>
<accession>A0ABS7FQQ6</accession>
<dbReference type="RefSeq" id="WP_220165472.1">
    <property type="nucleotide sequence ID" value="NZ_JAIBOA010000005.1"/>
</dbReference>
<evidence type="ECO:0000256" key="2">
    <source>
        <dbReference type="SAM" id="MobiDB-lite"/>
    </source>
</evidence>
<dbReference type="SUPFAM" id="SSF55781">
    <property type="entry name" value="GAF domain-like"/>
    <property type="match status" value="1"/>
</dbReference>
<sequence length="566" mass="58414">MAAVAWAVRAPWGETGAIPGGRPLHGGEQGGSEGPARECTGRVVARPASGEGGEAAPRELLDALDEALVMLDAAGRVGGLNAAARALLPGVSPGSALRDAPVPELREAQAAGRARFDGLYRGRRLTGRWVGLPSGRSAWVVRDVTRERAREDELLEERRRKALLARTGRALSGTLHLRRALSLAARLSVDTLADGAAVTLLCQPGLAETAVCGGEDVVFRTGPPAGAGTVRVLGTGRLERHEGVTARQGADLCAPGLAPPESGSVLFVPLLARGACLGVLTLVRACPYGDAELELVREHAERIAAVLDTASLYRLQSVAGERLRAALRPAPLPEVPGTRLGVAYRTSGRGALIGGDFCQVLHSASEGWLFAIGDVCGEGIGAAVYSARVRHALETVAVAGGPLEEGLALLNRTLAASGEARFVSLVAGRLRVRGDGSVGVALIGGGAPDPVVVREGGGVERVALGGTVVGALPEIGFGRAGVELAPGDALYVCTDGVHEARDPQGRRFGTARLLEALGTCAGAPPGAVVQRVEQLVVEHLDDREHDDLALFGAQAWPAGHRMRGTR</sequence>
<evidence type="ECO:0000259" key="3">
    <source>
        <dbReference type="SMART" id="SM00331"/>
    </source>
</evidence>
<dbReference type="InterPro" id="IPR029016">
    <property type="entry name" value="GAF-like_dom_sf"/>
</dbReference>
<reference evidence="4 5" key="1">
    <citation type="submission" date="2021-07" db="EMBL/GenBank/DDBJ databases">
        <title>Actinomadura sp. PM05-2 isolated from lichen.</title>
        <authorList>
            <person name="Somphong A."/>
            <person name="Phongsopitanun W."/>
            <person name="Tanasupawat S."/>
            <person name="Peongsungnone V."/>
        </authorList>
    </citation>
    <scope>NUCLEOTIDE SEQUENCE [LARGE SCALE GENOMIC DNA]</scope>
    <source>
        <strain evidence="4 5">PM05-2</strain>
    </source>
</reference>
<feature type="compositionally biased region" description="Gly residues" evidence="2">
    <location>
        <begin position="23"/>
        <end position="33"/>
    </location>
</feature>